<feature type="transmembrane region" description="Helical" evidence="5">
    <location>
        <begin position="89"/>
        <end position="114"/>
    </location>
</feature>
<dbReference type="GO" id="GO:0015179">
    <property type="term" value="F:L-amino acid transmembrane transporter activity"/>
    <property type="evidence" value="ECO:0007669"/>
    <property type="project" value="TreeGrafter"/>
</dbReference>
<proteinExistence type="predicted"/>
<gene>
    <name evidence="6" type="ORF">BN1356_00572</name>
</gene>
<feature type="transmembrane region" description="Helical" evidence="5">
    <location>
        <begin position="361"/>
        <end position="381"/>
    </location>
</feature>
<name>A0A0E4H327_9STRE</name>
<dbReference type="InterPro" id="IPR050598">
    <property type="entry name" value="AminoAcid_Transporter"/>
</dbReference>
<feature type="transmembrane region" description="Helical" evidence="5">
    <location>
        <begin position="278"/>
        <end position="302"/>
    </location>
</feature>
<dbReference type="PIRSF" id="PIRSF006060">
    <property type="entry name" value="AA_transporter"/>
    <property type="match status" value="1"/>
</dbReference>
<evidence type="ECO:0000256" key="5">
    <source>
        <dbReference type="SAM" id="Phobius"/>
    </source>
</evidence>
<protein>
    <submittedName>
        <fullName evidence="6">Amino acid permease</fullName>
    </submittedName>
</protein>
<feature type="transmembrane region" description="Helical" evidence="5">
    <location>
        <begin position="126"/>
        <end position="145"/>
    </location>
</feature>
<evidence type="ECO:0000256" key="1">
    <source>
        <dbReference type="ARBA" id="ARBA00004141"/>
    </source>
</evidence>
<dbReference type="PANTHER" id="PTHR11785">
    <property type="entry name" value="AMINO ACID TRANSPORTER"/>
    <property type="match status" value="1"/>
</dbReference>
<dbReference type="STRING" id="1608583.BN1356_00572"/>
<dbReference type="Pfam" id="PF13520">
    <property type="entry name" value="AA_permease_2"/>
    <property type="match status" value="1"/>
</dbReference>
<dbReference type="AlphaFoldDB" id="A0A0E4H327"/>
<keyword evidence="4 5" id="KW-0472">Membrane</keyword>
<evidence type="ECO:0000256" key="2">
    <source>
        <dbReference type="ARBA" id="ARBA00022692"/>
    </source>
</evidence>
<dbReference type="Gene3D" id="1.20.1740.10">
    <property type="entry name" value="Amino acid/polyamine transporter I"/>
    <property type="match status" value="1"/>
</dbReference>
<comment type="subcellular location">
    <subcellularLocation>
        <location evidence="1">Membrane</location>
        <topology evidence="1">Multi-pass membrane protein</topology>
    </subcellularLocation>
</comment>
<dbReference type="PANTHER" id="PTHR11785:SF512">
    <property type="entry name" value="SOBREMESA, ISOFORM B"/>
    <property type="match status" value="1"/>
</dbReference>
<feature type="transmembrane region" description="Helical" evidence="5">
    <location>
        <begin position="224"/>
        <end position="246"/>
    </location>
</feature>
<keyword evidence="7" id="KW-1185">Reference proteome</keyword>
<dbReference type="GO" id="GO:0016020">
    <property type="term" value="C:membrane"/>
    <property type="evidence" value="ECO:0007669"/>
    <property type="project" value="UniProtKB-SubCell"/>
</dbReference>
<organism evidence="6 7">
    <name type="scientific">Streptococcus varani</name>
    <dbReference type="NCBI Taxonomy" id="1608583"/>
    <lineage>
        <taxon>Bacteria</taxon>
        <taxon>Bacillati</taxon>
        <taxon>Bacillota</taxon>
        <taxon>Bacilli</taxon>
        <taxon>Lactobacillales</taxon>
        <taxon>Streptococcaceae</taxon>
        <taxon>Streptococcus</taxon>
    </lineage>
</organism>
<reference evidence="7" key="1">
    <citation type="submission" date="2015-03" db="EMBL/GenBank/DDBJ databases">
        <authorList>
            <person name="Urmite Genomes"/>
        </authorList>
    </citation>
    <scope>NUCLEOTIDE SEQUENCE [LARGE SCALE GENOMIC DNA]</scope>
    <source>
        <strain evidence="7">FF10</strain>
    </source>
</reference>
<feature type="transmembrane region" description="Helical" evidence="5">
    <location>
        <begin position="393"/>
        <end position="412"/>
    </location>
</feature>
<dbReference type="EMBL" id="CTEN01000001">
    <property type="protein sequence ID" value="CQR24211.1"/>
    <property type="molecule type" value="Genomic_DNA"/>
</dbReference>
<evidence type="ECO:0000256" key="4">
    <source>
        <dbReference type="ARBA" id="ARBA00023136"/>
    </source>
</evidence>
<feature type="transmembrane region" description="Helical" evidence="5">
    <location>
        <begin position="418"/>
        <end position="436"/>
    </location>
</feature>
<feature type="transmembrane region" description="Helical" evidence="5">
    <location>
        <begin position="323"/>
        <end position="341"/>
    </location>
</feature>
<evidence type="ECO:0000313" key="7">
    <source>
        <dbReference type="Proteomes" id="UP000198604"/>
    </source>
</evidence>
<dbReference type="Proteomes" id="UP000198604">
    <property type="component" value="Unassembled WGS sequence"/>
</dbReference>
<keyword evidence="2 5" id="KW-0812">Transmembrane</keyword>
<dbReference type="InterPro" id="IPR002293">
    <property type="entry name" value="AA/rel_permease1"/>
</dbReference>
<sequence>MKVVEEKKAYGLATTIAMIVGVVIGSGIYFKVDDILNYAGGNVGLGMTIIALGSFAIVFGSLSISELAIRHSEAGGIFYYYAHYIHPGLATALGIFTAYVYLPTVVAVVTWVAAIFTLGTQSSLEAQVLLAALYLFVLTVLNIFSKWLAGYFQSLSTLIKVIPLIAIALVGLFWQGDFPQAPAITPVAVGWGWLSGLVPLYFAYDGWTVVASIAPEIKNPKKNLARAFIFGPMAILALYLLFFYGLNRILGPDYILMAGNDAVVHATELIYGKTISKILLLVIIIAVLGVSNGMLLGTMRLPQAFAQLGWIKNPKFAKLNLKYQLSIPASLSVVAVAYIWLAVHYLVSKFNLLPGSDISEIAIVFNNLSFVFLYIIVLRLYRKGIIKNKLTGLIAPLLAILSALILLLGGLLTNFKTVTFFLLFCLLFCLAAFAYYQKNQREKG</sequence>
<feature type="transmembrane region" description="Helical" evidence="5">
    <location>
        <begin position="157"/>
        <end position="175"/>
    </location>
</feature>
<feature type="transmembrane region" description="Helical" evidence="5">
    <location>
        <begin position="44"/>
        <end position="69"/>
    </location>
</feature>
<evidence type="ECO:0000256" key="3">
    <source>
        <dbReference type="ARBA" id="ARBA00022989"/>
    </source>
</evidence>
<feature type="transmembrane region" description="Helical" evidence="5">
    <location>
        <begin position="181"/>
        <end position="204"/>
    </location>
</feature>
<accession>A0A0E4H327</accession>
<evidence type="ECO:0000313" key="6">
    <source>
        <dbReference type="EMBL" id="CQR24211.1"/>
    </source>
</evidence>
<keyword evidence="3 5" id="KW-1133">Transmembrane helix</keyword>
<feature type="transmembrane region" description="Helical" evidence="5">
    <location>
        <begin position="12"/>
        <end position="32"/>
    </location>
</feature>